<dbReference type="Gene3D" id="3.30.70.270">
    <property type="match status" value="1"/>
</dbReference>
<dbReference type="SUPFAM" id="SSF56672">
    <property type="entry name" value="DNA/RNA polymerases"/>
    <property type="match status" value="1"/>
</dbReference>
<comment type="caution">
    <text evidence="3">The sequence shown here is derived from an EMBL/GenBank/DDBJ whole genome shotgun (WGS) entry which is preliminary data.</text>
</comment>
<keyword evidence="4" id="KW-1185">Reference proteome</keyword>
<dbReference type="EMBL" id="LSRL02003081">
    <property type="protein sequence ID" value="TDG38523.1"/>
    <property type="molecule type" value="Genomic_DNA"/>
</dbReference>
<organism evidence="3 4">
    <name type="scientific">Drosophila navojoa</name>
    <name type="common">Fruit fly</name>
    <dbReference type="NCBI Taxonomy" id="7232"/>
    <lineage>
        <taxon>Eukaryota</taxon>
        <taxon>Metazoa</taxon>
        <taxon>Ecdysozoa</taxon>
        <taxon>Arthropoda</taxon>
        <taxon>Hexapoda</taxon>
        <taxon>Insecta</taxon>
        <taxon>Pterygota</taxon>
        <taxon>Neoptera</taxon>
        <taxon>Endopterygota</taxon>
        <taxon>Diptera</taxon>
        <taxon>Brachycera</taxon>
        <taxon>Muscomorpha</taxon>
        <taxon>Ephydroidea</taxon>
        <taxon>Drosophilidae</taxon>
        <taxon>Drosophila</taxon>
    </lineage>
</organism>
<dbReference type="PANTHER" id="PTHR34072">
    <property type="entry name" value="ENZYMATIC POLYPROTEIN-RELATED"/>
    <property type="match status" value="1"/>
</dbReference>
<gene>
    <name evidence="3" type="ORF">AWZ03_015055</name>
</gene>
<protein>
    <recommendedName>
        <fullName evidence="2">Reverse transcriptase/retrotransposon-derived protein RNase H-like domain-containing protein</fullName>
    </recommendedName>
</protein>
<dbReference type="Proteomes" id="UP000295192">
    <property type="component" value="Unassembled WGS sequence"/>
</dbReference>
<evidence type="ECO:0000313" key="4">
    <source>
        <dbReference type="Proteomes" id="UP000295192"/>
    </source>
</evidence>
<accession>A0A484ANX4</accession>
<dbReference type="OMA" id="ENPINNR"/>
<dbReference type="Pfam" id="PF17919">
    <property type="entry name" value="RT_RNaseH_2"/>
    <property type="match status" value="1"/>
</dbReference>
<reference evidence="3 4" key="1">
    <citation type="journal article" date="2019" name="J. Hered.">
        <title>An Improved Genome Assembly for Drosophila navojoa, the Basal Species in the mojavensis Cluster.</title>
        <authorList>
            <person name="Vanderlinde T."/>
            <person name="Dupim E.G."/>
            <person name="Nazario-Yepiz N.O."/>
            <person name="Carvalho A.B."/>
        </authorList>
    </citation>
    <scope>NUCLEOTIDE SEQUENCE [LARGE SCALE GENOMIC DNA]</scope>
    <source>
        <strain evidence="3">Navoj_Jal97</strain>
        <tissue evidence="3">Whole organism</tissue>
    </source>
</reference>
<feature type="non-terminal residue" evidence="3">
    <location>
        <position position="131"/>
    </location>
</feature>
<dbReference type="PANTHER" id="PTHR34072:SF52">
    <property type="entry name" value="RIBONUCLEASE H"/>
    <property type="match status" value="1"/>
</dbReference>
<dbReference type="InterPro" id="IPR043128">
    <property type="entry name" value="Rev_trsase/Diguanyl_cyclase"/>
</dbReference>
<dbReference type="AlphaFoldDB" id="A0A484ANX4"/>
<feature type="region of interest" description="Disordered" evidence="1">
    <location>
        <begin position="81"/>
        <end position="131"/>
    </location>
</feature>
<dbReference type="InterPro" id="IPR043502">
    <property type="entry name" value="DNA/RNA_pol_sf"/>
</dbReference>
<feature type="domain" description="Reverse transcriptase/retrotransposon-derived protein RNase H-like" evidence="2">
    <location>
        <begin position="13"/>
        <end position="63"/>
    </location>
</feature>
<dbReference type="InterPro" id="IPR041577">
    <property type="entry name" value="RT_RNaseH_2"/>
</dbReference>
<evidence type="ECO:0000259" key="2">
    <source>
        <dbReference type="Pfam" id="PF17919"/>
    </source>
</evidence>
<dbReference type="STRING" id="7232.A0A484ANX4"/>
<sequence>MTKLPKKGQKWIWSEEQEEALQKLKESLTTAPILACPDFSAKFVLQSDASDYGLRAVLSRTGDSLRQSNAIEGRAELLGHRKGVPRNPLGDPKDALLPGGLQIRRGQESPGIEMAQLHRKSHGQDCSMGAR</sequence>
<name>A0A484ANX4_DRONA</name>
<evidence type="ECO:0000313" key="3">
    <source>
        <dbReference type="EMBL" id="TDG38523.1"/>
    </source>
</evidence>
<proteinExistence type="predicted"/>
<evidence type="ECO:0000256" key="1">
    <source>
        <dbReference type="SAM" id="MobiDB-lite"/>
    </source>
</evidence>
<dbReference type="GO" id="GO:0071897">
    <property type="term" value="P:DNA biosynthetic process"/>
    <property type="evidence" value="ECO:0007669"/>
    <property type="project" value="UniProtKB-ARBA"/>
</dbReference>